<dbReference type="PROSITE" id="PS50883">
    <property type="entry name" value="EAL"/>
    <property type="match status" value="1"/>
</dbReference>
<dbReference type="PANTHER" id="PTHR33121">
    <property type="entry name" value="CYCLIC DI-GMP PHOSPHODIESTERASE PDEF"/>
    <property type="match status" value="1"/>
</dbReference>
<keyword evidence="1" id="KW-0812">Transmembrane</keyword>
<dbReference type="InterPro" id="IPR029787">
    <property type="entry name" value="Nucleotide_cyclase"/>
</dbReference>
<dbReference type="Pfam" id="PF00990">
    <property type="entry name" value="GGDEF"/>
    <property type="match status" value="1"/>
</dbReference>
<evidence type="ECO:0000313" key="4">
    <source>
        <dbReference type="EMBL" id="EKE87605.1"/>
    </source>
</evidence>
<accession>K2LCJ4</accession>
<dbReference type="Pfam" id="PF00563">
    <property type="entry name" value="EAL"/>
    <property type="match status" value="1"/>
</dbReference>
<dbReference type="RefSeq" id="WP_008487117.1">
    <property type="nucleotide sequence ID" value="NZ_AMRG01000001.1"/>
</dbReference>
<dbReference type="AlphaFoldDB" id="K2LCJ4"/>
<dbReference type="SUPFAM" id="SSF55073">
    <property type="entry name" value="Nucleotide cyclase"/>
    <property type="match status" value="1"/>
</dbReference>
<dbReference type="OrthoDB" id="9804951at2"/>
<dbReference type="SUPFAM" id="SSF141868">
    <property type="entry name" value="EAL domain-like"/>
    <property type="match status" value="1"/>
</dbReference>
<dbReference type="PATRIC" id="fig|740709.3.peg.177"/>
<dbReference type="Gene3D" id="3.20.20.450">
    <property type="entry name" value="EAL domain"/>
    <property type="match status" value="1"/>
</dbReference>
<dbReference type="InterPro" id="IPR001633">
    <property type="entry name" value="EAL_dom"/>
</dbReference>
<keyword evidence="1" id="KW-1133">Transmembrane helix</keyword>
<dbReference type="Proteomes" id="UP000014115">
    <property type="component" value="Unassembled WGS sequence"/>
</dbReference>
<evidence type="ECO:0000259" key="3">
    <source>
        <dbReference type="PROSITE" id="PS50887"/>
    </source>
</evidence>
<protein>
    <submittedName>
        <fullName evidence="4">Putative diguanylate phosphodiesterase</fullName>
    </submittedName>
</protein>
<proteinExistence type="predicted"/>
<feature type="domain" description="EAL" evidence="2">
    <location>
        <begin position="247"/>
        <end position="498"/>
    </location>
</feature>
<dbReference type="CDD" id="cd01948">
    <property type="entry name" value="EAL"/>
    <property type="match status" value="1"/>
</dbReference>
<dbReference type="CDD" id="cd01949">
    <property type="entry name" value="GGDEF"/>
    <property type="match status" value="1"/>
</dbReference>
<evidence type="ECO:0000256" key="1">
    <source>
        <dbReference type="SAM" id="Phobius"/>
    </source>
</evidence>
<dbReference type="PROSITE" id="PS50887">
    <property type="entry name" value="GGDEF"/>
    <property type="match status" value="1"/>
</dbReference>
<dbReference type="STRING" id="740709.A10D4_00885"/>
<dbReference type="InterPro" id="IPR050706">
    <property type="entry name" value="Cyclic-di-GMP_PDE-like"/>
</dbReference>
<dbReference type="NCBIfam" id="TIGR00254">
    <property type="entry name" value="GGDEF"/>
    <property type="match status" value="1"/>
</dbReference>
<feature type="domain" description="GGDEF" evidence="3">
    <location>
        <begin position="106"/>
        <end position="238"/>
    </location>
</feature>
<dbReference type="SMART" id="SM00052">
    <property type="entry name" value="EAL"/>
    <property type="match status" value="1"/>
</dbReference>
<dbReference type="InterPro" id="IPR000160">
    <property type="entry name" value="GGDEF_dom"/>
</dbReference>
<dbReference type="InterPro" id="IPR043128">
    <property type="entry name" value="Rev_trsase/Diguanyl_cyclase"/>
</dbReference>
<dbReference type="PANTHER" id="PTHR33121:SF79">
    <property type="entry name" value="CYCLIC DI-GMP PHOSPHODIESTERASE PDED-RELATED"/>
    <property type="match status" value="1"/>
</dbReference>
<gene>
    <name evidence="4" type="ORF">A10D4_00885</name>
</gene>
<comment type="caution">
    <text evidence="4">The sequence shown here is derived from an EMBL/GenBank/DDBJ whole genome shotgun (WGS) entry which is preliminary data.</text>
</comment>
<sequence length="498" mass="55801">MPLSSARQMALLLAILYAILGGLWITFSDAAVNQWFDDATLRQQIQTYKGWAYVLFTATLLFFLSYSALKREKQLSEDDSLTNLHKHESYVVLLQQLLDNTQQQRQAAVLYYVDINQFRQLNSRYGFNRSDQLLVGFSELLRKNFDARTLLARLGADQFAIAYQIEETHHRQVVDRANHIQRYLTLAADAEGIQASAAIGVAIYPNDAERAEHLRDAAATALSEAKQAGIGKIRFYNAEIAAQQNQHLALVEALKQAIQQQQLSLVYQPQYHLASGEICGCEVLVRWQHPQLGAVSPAQFIPLAEQHHLIEPLSNLVLKQASLELDQAGLLNGRLQQVSINISASEFHTDLIPRLTRDVAWLQRLRPFLQIEITETAALEDLHTSAEVIKTLAAVGIRFSIDDFGTGYSSLSLLNDLPIDEIKIDKSFIDHIVDSPRSHAIVETVIKLSQAFQLNSVAEGVEQAAQAAVLKQLNCHSAQGFYFSKPLPIDDLQQLLQQ</sequence>
<dbReference type="EMBL" id="AMRG01000001">
    <property type="protein sequence ID" value="EKE87605.1"/>
    <property type="molecule type" value="Genomic_DNA"/>
</dbReference>
<feature type="transmembrane region" description="Helical" evidence="1">
    <location>
        <begin position="50"/>
        <end position="69"/>
    </location>
</feature>
<name>K2LCJ4_9GAMM</name>
<reference evidence="4 5" key="1">
    <citation type="journal article" date="2012" name="J. Bacteriol.">
        <title>Genome Sequence of Idiomarina xiamenensis Type Strain 10-D-4.</title>
        <authorList>
            <person name="Lai Q."/>
            <person name="Wang L."/>
            <person name="Wang W."/>
            <person name="Shao Z."/>
        </authorList>
    </citation>
    <scope>NUCLEOTIDE SEQUENCE [LARGE SCALE GENOMIC DNA]</scope>
    <source>
        <strain evidence="4 5">10-D-4</strain>
    </source>
</reference>
<dbReference type="Gene3D" id="3.30.70.270">
    <property type="match status" value="1"/>
</dbReference>
<dbReference type="SMART" id="SM00267">
    <property type="entry name" value="GGDEF"/>
    <property type="match status" value="1"/>
</dbReference>
<keyword evidence="1" id="KW-0472">Membrane</keyword>
<organism evidence="4 5">
    <name type="scientific">Idiomarina xiamenensis 10-D-4</name>
    <dbReference type="NCBI Taxonomy" id="740709"/>
    <lineage>
        <taxon>Bacteria</taxon>
        <taxon>Pseudomonadati</taxon>
        <taxon>Pseudomonadota</taxon>
        <taxon>Gammaproteobacteria</taxon>
        <taxon>Alteromonadales</taxon>
        <taxon>Idiomarinaceae</taxon>
        <taxon>Idiomarina</taxon>
    </lineage>
</organism>
<dbReference type="eggNOG" id="COG5001">
    <property type="taxonomic scope" value="Bacteria"/>
</dbReference>
<evidence type="ECO:0000313" key="5">
    <source>
        <dbReference type="Proteomes" id="UP000014115"/>
    </source>
</evidence>
<dbReference type="GO" id="GO:0071111">
    <property type="term" value="F:cyclic-guanylate-specific phosphodiesterase activity"/>
    <property type="evidence" value="ECO:0007669"/>
    <property type="project" value="InterPro"/>
</dbReference>
<keyword evidence="5" id="KW-1185">Reference proteome</keyword>
<dbReference type="InterPro" id="IPR035919">
    <property type="entry name" value="EAL_sf"/>
</dbReference>
<evidence type="ECO:0000259" key="2">
    <source>
        <dbReference type="PROSITE" id="PS50883"/>
    </source>
</evidence>